<feature type="transmembrane region" description="Helical" evidence="1">
    <location>
        <begin position="312"/>
        <end position="333"/>
    </location>
</feature>
<evidence type="ECO:0000313" key="3">
    <source>
        <dbReference type="EMBL" id="QNP59985.1"/>
    </source>
</evidence>
<dbReference type="KEGG" id="amon:H9L24_03270"/>
<evidence type="ECO:0000313" key="4">
    <source>
        <dbReference type="Proteomes" id="UP000516057"/>
    </source>
</evidence>
<dbReference type="Pfam" id="PF07786">
    <property type="entry name" value="HGSNAT_cat"/>
    <property type="match status" value="1"/>
</dbReference>
<dbReference type="AlphaFoldDB" id="A0A7H0HHG9"/>
<name>A0A7H0HHG9_9BURK</name>
<protein>
    <submittedName>
        <fullName evidence="3">DUF1624 domain-containing protein</fullName>
    </submittedName>
</protein>
<gene>
    <name evidence="3" type="ORF">H9L24_03270</name>
</gene>
<dbReference type="InterPro" id="IPR012429">
    <property type="entry name" value="HGSNAT_cat"/>
</dbReference>
<keyword evidence="1" id="KW-0472">Membrane</keyword>
<feature type="transmembrane region" description="Helical" evidence="1">
    <location>
        <begin position="137"/>
        <end position="155"/>
    </location>
</feature>
<dbReference type="EMBL" id="CP060790">
    <property type="protein sequence ID" value="QNP59985.1"/>
    <property type="molecule type" value="Genomic_DNA"/>
</dbReference>
<proteinExistence type="predicted"/>
<feature type="transmembrane region" description="Helical" evidence="1">
    <location>
        <begin position="215"/>
        <end position="240"/>
    </location>
</feature>
<keyword evidence="4" id="KW-1185">Reference proteome</keyword>
<sequence>MPPWQAARCAGLGCAWPVRLEAGGGRVLLFPGVHVIDCSIRVRGYVEGHIPGRWPAASQVSQGRGAGYHAGAFCFPFAEPVPLPPFLPRSPRYDRVDALRGLAMVWMTVFHFCFDLSHFGYWPQDFRHDPFWTQQRTAIVSLFLFCAGLGQAIALEQAQGWGRFGRRWLQIAGAALLVTAGSFLMFPHSFIYFGVLHGMAVMLVVARLTAGWGPWLWLAGGAALALPWAMAAALTGPWAMAAEGFNSRWLNGLGLITRKPFTEDYVPVFPWLGVMWWGMAAGQVLLRRQRAWLAAALPAPMRPLAVLGRWSLSYYLLHQPVMIGALMLVGWVLGRPG</sequence>
<feature type="transmembrane region" description="Helical" evidence="1">
    <location>
        <begin position="190"/>
        <end position="208"/>
    </location>
</feature>
<keyword evidence="1" id="KW-1133">Transmembrane helix</keyword>
<feature type="transmembrane region" description="Helical" evidence="1">
    <location>
        <begin position="268"/>
        <end position="286"/>
    </location>
</feature>
<evidence type="ECO:0000256" key="1">
    <source>
        <dbReference type="SAM" id="Phobius"/>
    </source>
</evidence>
<organism evidence="3 4">
    <name type="scientific">Paenacidovorax monticola</name>
    <dbReference type="NCBI Taxonomy" id="1926868"/>
    <lineage>
        <taxon>Bacteria</taxon>
        <taxon>Pseudomonadati</taxon>
        <taxon>Pseudomonadota</taxon>
        <taxon>Betaproteobacteria</taxon>
        <taxon>Burkholderiales</taxon>
        <taxon>Comamonadaceae</taxon>
        <taxon>Paenacidovorax</taxon>
    </lineage>
</organism>
<evidence type="ECO:0000259" key="2">
    <source>
        <dbReference type="Pfam" id="PF07786"/>
    </source>
</evidence>
<feature type="domain" description="Heparan-alpha-glucosaminide N-acetyltransferase catalytic" evidence="2">
    <location>
        <begin position="92"/>
        <end position="320"/>
    </location>
</feature>
<reference evidence="3 4" key="1">
    <citation type="submission" date="2020-08" db="EMBL/GenBank/DDBJ databases">
        <title>Genome sequence of Acidovorax monticola KACC 19171T.</title>
        <authorList>
            <person name="Hyun D.-W."/>
            <person name="Bae J.-W."/>
        </authorList>
    </citation>
    <scope>NUCLEOTIDE SEQUENCE [LARGE SCALE GENOMIC DNA]</scope>
    <source>
        <strain evidence="3 4">KACC 19171</strain>
    </source>
</reference>
<accession>A0A7H0HHG9</accession>
<feature type="transmembrane region" description="Helical" evidence="1">
    <location>
        <begin position="167"/>
        <end position="184"/>
    </location>
</feature>
<keyword evidence="1" id="KW-0812">Transmembrane</keyword>
<dbReference type="Proteomes" id="UP000516057">
    <property type="component" value="Chromosome"/>
</dbReference>
<feature type="transmembrane region" description="Helical" evidence="1">
    <location>
        <begin position="98"/>
        <end position="117"/>
    </location>
</feature>